<name>A0A8T0IW75_CERPU</name>
<evidence type="ECO:0000256" key="1">
    <source>
        <dbReference type="SAM" id="MobiDB-lite"/>
    </source>
</evidence>
<feature type="region of interest" description="Disordered" evidence="1">
    <location>
        <begin position="1"/>
        <end position="22"/>
    </location>
</feature>
<evidence type="ECO:0000313" key="3">
    <source>
        <dbReference type="Proteomes" id="UP000822688"/>
    </source>
</evidence>
<comment type="caution">
    <text evidence="2">The sequence shown here is derived from an EMBL/GenBank/DDBJ whole genome shotgun (WGS) entry which is preliminary data.</text>
</comment>
<organism evidence="2 3">
    <name type="scientific">Ceratodon purpureus</name>
    <name type="common">Fire moss</name>
    <name type="synonym">Dicranum purpureum</name>
    <dbReference type="NCBI Taxonomy" id="3225"/>
    <lineage>
        <taxon>Eukaryota</taxon>
        <taxon>Viridiplantae</taxon>
        <taxon>Streptophyta</taxon>
        <taxon>Embryophyta</taxon>
        <taxon>Bryophyta</taxon>
        <taxon>Bryophytina</taxon>
        <taxon>Bryopsida</taxon>
        <taxon>Dicranidae</taxon>
        <taxon>Pseudoditrichales</taxon>
        <taxon>Ditrichaceae</taxon>
        <taxon>Ceratodon</taxon>
    </lineage>
</organism>
<dbReference type="Proteomes" id="UP000822688">
    <property type="component" value="Chromosome 2"/>
</dbReference>
<sequence length="146" mass="16810">MSMNSHYLHPKPKPPKPSSPLFKAHKTFTIPRPQHQLRSQLIFSASERRLHDDNPAAAAPTWSACTRMTTLHLHLHLHMIIAICSMFLPSPTHERELQADRSVAVFSLHLHMHQYLQLHHHHHEYNLNLQEPALQDGWICLARAAG</sequence>
<reference evidence="2" key="1">
    <citation type="submission" date="2020-06" db="EMBL/GenBank/DDBJ databases">
        <title>WGS assembly of Ceratodon purpureus strain R40.</title>
        <authorList>
            <person name="Carey S.B."/>
            <person name="Jenkins J."/>
            <person name="Shu S."/>
            <person name="Lovell J.T."/>
            <person name="Sreedasyam A."/>
            <person name="Maumus F."/>
            <person name="Tiley G.P."/>
            <person name="Fernandez-Pozo N."/>
            <person name="Barry K."/>
            <person name="Chen C."/>
            <person name="Wang M."/>
            <person name="Lipzen A."/>
            <person name="Daum C."/>
            <person name="Saski C.A."/>
            <person name="Payton A.C."/>
            <person name="Mcbreen J.C."/>
            <person name="Conrad R.E."/>
            <person name="Kollar L.M."/>
            <person name="Olsson S."/>
            <person name="Huttunen S."/>
            <person name="Landis J.B."/>
            <person name="Wickett N.J."/>
            <person name="Johnson M.G."/>
            <person name="Rensing S.A."/>
            <person name="Grimwood J."/>
            <person name="Schmutz J."/>
            <person name="Mcdaniel S.F."/>
        </authorList>
    </citation>
    <scope>NUCLEOTIDE SEQUENCE</scope>
    <source>
        <strain evidence="2">R40</strain>
    </source>
</reference>
<proteinExistence type="predicted"/>
<dbReference type="AlphaFoldDB" id="A0A8T0IW75"/>
<dbReference type="EMBL" id="CM026422">
    <property type="protein sequence ID" value="KAG0587086.1"/>
    <property type="molecule type" value="Genomic_DNA"/>
</dbReference>
<protein>
    <submittedName>
        <fullName evidence="2">Uncharacterized protein</fullName>
    </submittedName>
</protein>
<accession>A0A8T0IW75</accession>
<gene>
    <name evidence="2" type="ORF">KC19_2G139900</name>
</gene>
<keyword evidence="3" id="KW-1185">Reference proteome</keyword>
<evidence type="ECO:0000313" key="2">
    <source>
        <dbReference type="EMBL" id="KAG0587086.1"/>
    </source>
</evidence>